<dbReference type="Gene3D" id="2.60.120.10">
    <property type="entry name" value="Jelly Rolls"/>
    <property type="match status" value="1"/>
</dbReference>
<evidence type="ECO:0000256" key="1">
    <source>
        <dbReference type="SAM" id="SignalP"/>
    </source>
</evidence>
<evidence type="ECO:0000259" key="2">
    <source>
        <dbReference type="Pfam" id="PF07883"/>
    </source>
</evidence>
<protein>
    <submittedName>
        <fullName evidence="3">Cupin</fullName>
    </submittedName>
</protein>
<dbReference type="Proteomes" id="UP000436522">
    <property type="component" value="Unassembled WGS sequence"/>
</dbReference>
<keyword evidence="4" id="KW-1185">Reference proteome</keyword>
<name>A0A640VPQ7_9RHOB</name>
<dbReference type="AlphaFoldDB" id="A0A640VPQ7"/>
<dbReference type="InterPro" id="IPR011051">
    <property type="entry name" value="RmlC_Cupin_sf"/>
</dbReference>
<dbReference type="Pfam" id="PF07883">
    <property type="entry name" value="Cupin_2"/>
    <property type="match status" value="1"/>
</dbReference>
<accession>A0A640VPQ7</accession>
<evidence type="ECO:0000313" key="4">
    <source>
        <dbReference type="Proteomes" id="UP000436522"/>
    </source>
</evidence>
<dbReference type="OrthoDB" id="8447070at2"/>
<proteinExistence type="predicted"/>
<comment type="caution">
    <text evidence="3">The sequence shown here is derived from an EMBL/GenBank/DDBJ whole genome shotgun (WGS) entry which is preliminary data.</text>
</comment>
<keyword evidence="1" id="KW-0732">Signal</keyword>
<feature type="domain" description="Cupin type-2" evidence="2">
    <location>
        <begin position="46"/>
        <end position="112"/>
    </location>
</feature>
<organism evidence="3 4">
    <name type="scientific">Roseobacter cerasinus</name>
    <dbReference type="NCBI Taxonomy" id="2602289"/>
    <lineage>
        <taxon>Bacteria</taxon>
        <taxon>Pseudomonadati</taxon>
        <taxon>Pseudomonadota</taxon>
        <taxon>Alphaproteobacteria</taxon>
        <taxon>Rhodobacterales</taxon>
        <taxon>Roseobacteraceae</taxon>
        <taxon>Roseobacter</taxon>
    </lineage>
</organism>
<dbReference type="InterPro" id="IPR014710">
    <property type="entry name" value="RmlC-like_jellyroll"/>
</dbReference>
<gene>
    <name evidence="3" type="ORF">So717_08240</name>
</gene>
<dbReference type="EMBL" id="BLIV01000002">
    <property type="protein sequence ID" value="GFE49071.1"/>
    <property type="molecule type" value="Genomic_DNA"/>
</dbReference>
<evidence type="ECO:0000313" key="3">
    <source>
        <dbReference type="EMBL" id="GFE49071.1"/>
    </source>
</evidence>
<dbReference type="RefSeq" id="WP_159974963.1">
    <property type="nucleotide sequence ID" value="NZ_BLIV01000002.1"/>
</dbReference>
<feature type="signal peptide" evidence="1">
    <location>
        <begin position="1"/>
        <end position="19"/>
    </location>
</feature>
<dbReference type="InterPro" id="IPR013096">
    <property type="entry name" value="Cupin_2"/>
</dbReference>
<reference evidence="3 4" key="1">
    <citation type="submission" date="2019-12" db="EMBL/GenBank/DDBJ databases">
        <title>Roseobacter cerasinus sp. nov., isolated from seawater around aquaculture.</title>
        <authorList>
            <person name="Muramatsu S."/>
            <person name="Takabe Y."/>
            <person name="Mori K."/>
            <person name="Takaichi S."/>
            <person name="Hanada S."/>
        </authorList>
    </citation>
    <scope>NUCLEOTIDE SEQUENCE [LARGE SCALE GENOMIC DNA]</scope>
    <source>
        <strain evidence="3 4">AI77</strain>
    </source>
</reference>
<dbReference type="SUPFAM" id="SSF51182">
    <property type="entry name" value="RmlC-like cupins"/>
    <property type="match status" value="1"/>
</dbReference>
<sequence length="127" mass="13307">MRKLGMALAALLLAAPVWAEELVQREVLNTQPLSGDDGMKVVVSELKLMPGGRIPLHTHPGDEHAVIVVGGLALLPNGKEVAFAAGTPMFFPEGQVHGGVKNVGDAPMEIVTTHIVRADAPFTVAAE</sequence>
<feature type="chain" id="PRO_5024884787" evidence="1">
    <location>
        <begin position="20"/>
        <end position="127"/>
    </location>
</feature>